<dbReference type="Pfam" id="PF18907">
    <property type="entry name" value="DUF5662"/>
    <property type="match status" value="1"/>
</dbReference>
<reference evidence="1 2" key="1">
    <citation type="journal article" date="2012" name="J. Bacteriol.">
        <title>Genome Sequence of Fibrella aestuarina BUZ 2T, a Filamentous Marine Bacterium.</title>
        <authorList>
            <person name="Filippini M."/>
            <person name="Qi W."/>
            <person name="Blom J."/>
            <person name="Goesmann A."/>
            <person name="Smits T.H."/>
            <person name="Bagheri H.C."/>
        </authorList>
    </citation>
    <scope>NUCLEOTIDE SEQUENCE [LARGE SCALE GENOMIC DNA]</scope>
    <source>
        <strain evidence="2">BUZ 2T</strain>
    </source>
</reference>
<name>I0KAW5_9BACT</name>
<dbReference type="AlphaFoldDB" id="I0KAW5"/>
<dbReference type="STRING" id="1166018.FAES_3259"/>
<accession>I0KAW5</accession>
<evidence type="ECO:0000313" key="1">
    <source>
        <dbReference type="EMBL" id="CCH01268.1"/>
    </source>
</evidence>
<dbReference type="KEGG" id="fae:FAES_3259"/>
<dbReference type="PATRIC" id="fig|1166018.3.peg.5037"/>
<dbReference type="HOGENOM" id="CLU_1265371_0_0_10"/>
<proteinExistence type="predicted"/>
<dbReference type="eggNOG" id="ENOG5032SXE">
    <property type="taxonomic scope" value="Bacteria"/>
</dbReference>
<evidence type="ECO:0000313" key="2">
    <source>
        <dbReference type="Proteomes" id="UP000011058"/>
    </source>
</evidence>
<dbReference type="Proteomes" id="UP000011058">
    <property type="component" value="Chromosome"/>
</dbReference>
<gene>
    <name evidence="1" type="ORF">FAES_3259</name>
</gene>
<sequence length="218" mass="25145">MSMKFDPSTNRIYRDQDDFQVQNRALLEAEVGEAAWDDSHYWPHVAQRYDALVDVTMSYDGGFDTLRHIRRVQQLLNLAAIELLRRANVHDDSKFDVKEKFYFDRETPLLAGLTYGSDEYKASLERLGPALQHHYANNSHHPEHFGNGVDGMTLYDVLEMLLGWKAAGERHRDGDIFKSIEINKQRFGLSEQLCQILINTAKTIGQETSPVAWLKPHR</sequence>
<organism evidence="1 2">
    <name type="scientific">Fibrella aestuarina BUZ 2</name>
    <dbReference type="NCBI Taxonomy" id="1166018"/>
    <lineage>
        <taxon>Bacteria</taxon>
        <taxon>Pseudomonadati</taxon>
        <taxon>Bacteroidota</taxon>
        <taxon>Cytophagia</taxon>
        <taxon>Cytophagales</taxon>
        <taxon>Spirosomataceae</taxon>
        <taxon>Fibrella</taxon>
    </lineage>
</organism>
<dbReference type="EMBL" id="HE796683">
    <property type="protein sequence ID" value="CCH01268.1"/>
    <property type="molecule type" value="Genomic_DNA"/>
</dbReference>
<protein>
    <submittedName>
        <fullName evidence="1">Uncharacterized protein</fullName>
    </submittedName>
</protein>
<dbReference type="InterPro" id="IPR043721">
    <property type="entry name" value="DUF5662"/>
</dbReference>
<keyword evidence="2" id="KW-1185">Reference proteome</keyword>